<comment type="caution">
    <text evidence="1">The sequence shown here is derived from an EMBL/GenBank/DDBJ whole genome shotgun (WGS) entry which is preliminary data.</text>
</comment>
<gene>
    <name evidence="1" type="ORF">Atai01_41350</name>
</gene>
<evidence type="ECO:0000313" key="2">
    <source>
        <dbReference type="Proteomes" id="UP001165136"/>
    </source>
</evidence>
<dbReference type="AlphaFoldDB" id="A0A9W6R2E6"/>
<keyword evidence="2" id="KW-1185">Reference proteome</keyword>
<dbReference type="EMBL" id="BSTI01000008">
    <property type="protein sequence ID" value="GLY67516.1"/>
    <property type="molecule type" value="Genomic_DNA"/>
</dbReference>
<name>A0A9W6R2E6_9PSEU</name>
<evidence type="ECO:0000313" key="1">
    <source>
        <dbReference type="EMBL" id="GLY67516.1"/>
    </source>
</evidence>
<organism evidence="1 2">
    <name type="scientific">Amycolatopsis taiwanensis</name>
    <dbReference type="NCBI Taxonomy" id="342230"/>
    <lineage>
        <taxon>Bacteria</taxon>
        <taxon>Bacillati</taxon>
        <taxon>Actinomycetota</taxon>
        <taxon>Actinomycetes</taxon>
        <taxon>Pseudonocardiales</taxon>
        <taxon>Pseudonocardiaceae</taxon>
        <taxon>Amycolatopsis</taxon>
    </lineage>
</organism>
<reference evidence="1" key="1">
    <citation type="submission" date="2023-03" db="EMBL/GenBank/DDBJ databases">
        <title>Amycolatopsis taiwanensis NBRC 103393.</title>
        <authorList>
            <person name="Ichikawa N."/>
            <person name="Sato H."/>
            <person name="Tonouchi N."/>
        </authorList>
    </citation>
    <scope>NUCLEOTIDE SEQUENCE</scope>
    <source>
        <strain evidence="1">NBRC 103393</strain>
    </source>
</reference>
<sequence length="100" mass="9472">MAAEARTEEAGEAEAAVPVAVLAVAPSAGPVAALSAGAAAAARSPAGHAAVWVAQGAVPARAEAEAEAAEGCVRLDARVATPALSPTRAQSSAVDSVTSG</sequence>
<proteinExistence type="predicted"/>
<accession>A0A9W6R2E6</accession>
<protein>
    <submittedName>
        <fullName evidence="1">Uncharacterized protein</fullName>
    </submittedName>
</protein>
<dbReference type="Proteomes" id="UP001165136">
    <property type="component" value="Unassembled WGS sequence"/>
</dbReference>